<reference evidence="1" key="1">
    <citation type="submission" date="2020-04" db="EMBL/GenBank/DDBJ databases">
        <authorList>
            <person name="Chiriac C."/>
            <person name="Salcher M."/>
            <person name="Ghai R."/>
            <person name="Kavagutti S V."/>
        </authorList>
    </citation>
    <scope>NUCLEOTIDE SEQUENCE</scope>
</reference>
<protein>
    <recommendedName>
        <fullName evidence="2">Phage major capsid protein</fullName>
    </recommendedName>
</protein>
<accession>A0A6J5P4W0</accession>
<sequence length="318" mass="34447">MANLEEAIVATLFDQSDQIADEILHHNPLLASLDAQGLIRKFSGGYELRKPIMYNDAAVGGFYAGFSSFNLDSIDDATAFRFAIKQAYEPVAISGRDRRANRDQAMLLDLAEMKMKAAIARLKNTVSTSLRGDGTGSGGLEFDGIKKAVSTSPASGTYGQIDRTSNTWARNLAVNVTLSAANVQEQVTDAISQITRGDETPDLALCDRTAWKFLHSSLTAIQRIALPAKKATAGFRALSYDGCDFVFDGGFGSSVLETNSIRLLNTKYWSFDMVRGADFKPLAPEMNRPVDQDAFFTVIIVEGNLCCAAPALQAVIYA</sequence>
<name>A0A6J5P4W0_9CAUD</name>
<organism evidence="1">
    <name type="scientific">uncultured Caudovirales phage</name>
    <dbReference type="NCBI Taxonomy" id="2100421"/>
    <lineage>
        <taxon>Viruses</taxon>
        <taxon>Duplodnaviria</taxon>
        <taxon>Heunggongvirae</taxon>
        <taxon>Uroviricota</taxon>
        <taxon>Caudoviricetes</taxon>
        <taxon>Peduoviridae</taxon>
        <taxon>Maltschvirus</taxon>
        <taxon>Maltschvirus maltsch</taxon>
    </lineage>
</organism>
<evidence type="ECO:0000313" key="1">
    <source>
        <dbReference type="EMBL" id="CAB4166082.1"/>
    </source>
</evidence>
<dbReference type="NCBIfam" id="NF033394">
    <property type="entry name" value="capsid_maj_Podo"/>
    <property type="match status" value="1"/>
</dbReference>
<proteinExistence type="predicted"/>
<evidence type="ECO:0008006" key="2">
    <source>
        <dbReference type="Google" id="ProtNLM"/>
    </source>
</evidence>
<dbReference type="InterPro" id="IPR049718">
    <property type="entry name" value="AKO59007-like"/>
</dbReference>
<gene>
    <name evidence="1" type="ORF">UFOVP851_8</name>
</gene>
<dbReference type="EMBL" id="LR796790">
    <property type="protein sequence ID" value="CAB4166082.1"/>
    <property type="molecule type" value="Genomic_DNA"/>
</dbReference>